<reference evidence="2" key="1">
    <citation type="submission" date="2020-02" db="EMBL/GenBank/DDBJ databases">
        <authorList>
            <person name="Olsen N.S."/>
            <person name="Forero-Junco L."/>
            <person name="Kot W."/>
            <person name="Hansen L.H."/>
        </authorList>
    </citation>
    <scope>NUCLEOTIDE SEQUENCE [LARGE SCALE GENOMIC DNA]</scope>
</reference>
<protein>
    <submittedName>
        <fullName evidence="1">Uncharacterized protein</fullName>
    </submittedName>
</protein>
<organism evidence="1 2">
    <name type="scientific">Enterococcus phage nattely</name>
    <dbReference type="NCBI Taxonomy" id="2719593"/>
    <lineage>
        <taxon>Viruses</taxon>
        <taxon>Duplodnaviria</taxon>
        <taxon>Heunggongvirae</taxon>
        <taxon>Uroviricota</taxon>
        <taxon>Caudoviricetes</taxon>
        <taxon>Andrewesvirinae</taxon>
        <taxon>Vipetofemvirus</taxon>
        <taxon>Vipetofemvirus nattely</taxon>
    </lineage>
</organism>
<name>A0A6G9LKV6_9CAUD</name>
<proteinExistence type="predicted"/>
<dbReference type="Proteomes" id="UP000501773">
    <property type="component" value="Segment"/>
</dbReference>
<dbReference type="EMBL" id="MT119360">
    <property type="protein sequence ID" value="QIQ66263.1"/>
    <property type="molecule type" value="Genomic_DNA"/>
</dbReference>
<evidence type="ECO:0000313" key="2">
    <source>
        <dbReference type="Proteomes" id="UP000501773"/>
    </source>
</evidence>
<evidence type="ECO:0000313" key="1">
    <source>
        <dbReference type="EMBL" id="QIQ66263.1"/>
    </source>
</evidence>
<sequence>MTLEKLLEVMEYGKRVMITIGETGATSAWMHNERSKMILNYKENKDRNVLSFTPSTNGIEIVLEGDKDEN</sequence>
<gene>
    <name evidence="1" type="ORF">nattely_96</name>
</gene>
<keyword evidence="2" id="KW-1185">Reference proteome</keyword>
<accession>A0A6G9LKV6</accession>